<dbReference type="InterPro" id="IPR032976">
    <property type="entry name" value="YJEFN_prot_NAXE-like"/>
</dbReference>
<dbReference type="SUPFAM" id="SSF64153">
    <property type="entry name" value="YjeF N-terminal domain-like"/>
    <property type="match status" value="1"/>
</dbReference>
<dbReference type="EMBL" id="JADCKC010000001">
    <property type="protein sequence ID" value="MBE5037050.1"/>
    <property type="molecule type" value="Genomic_DNA"/>
</dbReference>
<dbReference type="PANTHER" id="PTHR13232:SF10">
    <property type="entry name" value="NAD(P)H-HYDRATE EPIMERASE"/>
    <property type="match status" value="1"/>
</dbReference>
<feature type="binding site" evidence="10">
    <location>
        <position position="125"/>
    </location>
    <ligand>
        <name>K(+)</name>
        <dbReference type="ChEBI" id="CHEBI:29103"/>
    </ligand>
</feature>
<evidence type="ECO:0000256" key="4">
    <source>
        <dbReference type="ARBA" id="ARBA00022723"/>
    </source>
</evidence>
<organism evidence="12 13">
    <name type="scientific">Gemmiger gallinarum</name>
    <dbReference type="NCBI Taxonomy" id="2779354"/>
    <lineage>
        <taxon>Bacteria</taxon>
        <taxon>Bacillati</taxon>
        <taxon>Bacillota</taxon>
        <taxon>Clostridia</taxon>
        <taxon>Eubacteriales</taxon>
        <taxon>Gemmiger</taxon>
    </lineage>
</organism>
<dbReference type="PANTHER" id="PTHR13232">
    <property type="entry name" value="NAD(P)H-HYDRATE EPIMERASE"/>
    <property type="match status" value="1"/>
</dbReference>
<keyword evidence="5 10" id="KW-0547">Nucleotide-binding</keyword>
<feature type="domain" description="YjeF N-terminal" evidence="11">
    <location>
        <begin position="9"/>
        <end position="218"/>
    </location>
</feature>
<proteinExistence type="inferred from homology"/>
<feature type="binding site" evidence="10">
    <location>
        <begin position="60"/>
        <end position="64"/>
    </location>
    <ligand>
        <name>(6S)-NADPHX</name>
        <dbReference type="ChEBI" id="CHEBI:64076"/>
    </ligand>
</feature>
<comment type="function">
    <text evidence="10">Catalyzes the epimerization of the S- and R-forms of NAD(P)HX, a damaged form of NAD(P)H that is a result of enzymatic or heat-dependent hydration. This is a prerequisite for the S-specific NAD(P)H-hydrate dehydratase to allow the repair of both epimers of NAD(P)HX.</text>
</comment>
<gene>
    <name evidence="10" type="primary">nnrE</name>
    <name evidence="12" type="ORF">INF35_04525</name>
</gene>
<dbReference type="InterPro" id="IPR004443">
    <property type="entry name" value="YjeF_N_dom"/>
</dbReference>
<evidence type="ECO:0000256" key="8">
    <source>
        <dbReference type="ARBA" id="ARBA00023027"/>
    </source>
</evidence>
<evidence type="ECO:0000256" key="10">
    <source>
        <dbReference type="HAMAP-Rule" id="MF_01966"/>
    </source>
</evidence>
<name>A0ABR9R1U0_9FIRM</name>
<comment type="caution">
    <text evidence="12">The sequence shown here is derived from an EMBL/GenBank/DDBJ whole genome shotgun (WGS) entry which is preliminary data.</text>
</comment>
<feature type="binding site" evidence="10">
    <location>
        <position position="164"/>
    </location>
    <ligand>
        <name>K(+)</name>
        <dbReference type="ChEBI" id="CHEBI:29103"/>
    </ligand>
</feature>
<keyword evidence="13" id="KW-1185">Reference proteome</keyword>
<keyword evidence="6 10" id="KW-0521">NADP</keyword>
<feature type="binding site" evidence="10">
    <location>
        <position position="61"/>
    </location>
    <ligand>
        <name>K(+)</name>
        <dbReference type="ChEBI" id="CHEBI:29103"/>
    </ligand>
</feature>
<sequence>MICKTTAEMKEMDRVAIQERRIPSLQLMDTAAGHVAASVKAWLTRTGRKGQVLIFCGPGNNGGDGFSCAWQLLKQGVPARVCFVGKAEKMTADARAEQEKLLSLGGAVVPYAGEPIPEDAGCLVDALFGVGLDRNVGGMFARAIAAINQAREAGVPVVACDIPSGIEGNTGAVLGIAVQADETVTFSCAKPGLLAGEGRQAAGLLTVCDIGIPRDLLES</sequence>
<dbReference type="GO" id="GO:0052856">
    <property type="term" value="F:NAD(P)HX epimerase activity"/>
    <property type="evidence" value="ECO:0007669"/>
    <property type="project" value="UniProtKB-EC"/>
</dbReference>
<dbReference type="PROSITE" id="PS51385">
    <property type="entry name" value="YJEF_N"/>
    <property type="match status" value="1"/>
</dbReference>
<evidence type="ECO:0000256" key="1">
    <source>
        <dbReference type="ARBA" id="ARBA00000013"/>
    </source>
</evidence>
<evidence type="ECO:0000313" key="12">
    <source>
        <dbReference type="EMBL" id="MBE5037050.1"/>
    </source>
</evidence>
<feature type="binding site" evidence="10">
    <location>
        <position position="161"/>
    </location>
    <ligand>
        <name>(6S)-NADPHX</name>
        <dbReference type="ChEBI" id="CHEBI:64076"/>
    </ligand>
</feature>
<accession>A0ABR9R1U0</accession>
<reference evidence="12 13" key="1">
    <citation type="submission" date="2020-10" db="EMBL/GenBank/DDBJ databases">
        <title>ChiBAC.</title>
        <authorList>
            <person name="Zenner C."/>
            <person name="Hitch T.C.A."/>
            <person name="Clavel T."/>
        </authorList>
    </citation>
    <scope>NUCLEOTIDE SEQUENCE [LARGE SCALE GENOMIC DNA]</scope>
    <source>
        <strain evidence="12 13">DSM 109015</strain>
    </source>
</reference>
<comment type="cofactor">
    <cofactor evidence="10">
        <name>K(+)</name>
        <dbReference type="ChEBI" id="CHEBI:29103"/>
    </cofactor>
    <text evidence="10">Binds 1 potassium ion per subunit.</text>
</comment>
<dbReference type="Gene3D" id="3.40.50.10260">
    <property type="entry name" value="YjeF N-terminal domain"/>
    <property type="match status" value="1"/>
</dbReference>
<comment type="caution">
    <text evidence="10">Lacks conserved residue(s) required for the propagation of feature annotation.</text>
</comment>
<protein>
    <recommendedName>
        <fullName evidence="3 10">NAD(P)H-hydrate epimerase</fullName>
        <ecNumber evidence="3 10">5.1.99.6</ecNumber>
    </recommendedName>
    <alternativeName>
        <fullName evidence="10">NAD(P)HX epimerase</fullName>
    </alternativeName>
</protein>
<evidence type="ECO:0000256" key="5">
    <source>
        <dbReference type="ARBA" id="ARBA00022741"/>
    </source>
</evidence>
<keyword evidence="7 10" id="KW-0630">Potassium</keyword>
<evidence type="ECO:0000256" key="2">
    <source>
        <dbReference type="ARBA" id="ARBA00000909"/>
    </source>
</evidence>
<evidence type="ECO:0000256" key="6">
    <source>
        <dbReference type="ARBA" id="ARBA00022857"/>
    </source>
</evidence>
<evidence type="ECO:0000256" key="3">
    <source>
        <dbReference type="ARBA" id="ARBA00012228"/>
    </source>
</evidence>
<dbReference type="NCBIfam" id="TIGR00197">
    <property type="entry name" value="yjeF_nterm"/>
    <property type="match status" value="1"/>
</dbReference>
<keyword evidence="8 10" id="KW-0520">NAD</keyword>
<dbReference type="Pfam" id="PF03853">
    <property type="entry name" value="YjeF_N"/>
    <property type="match status" value="1"/>
</dbReference>
<dbReference type="Proteomes" id="UP000768567">
    <property type="component" value="Unassembled WGS sequence"/>
</dbReference>
<comment type="catalytic activity">
    <reaction evidence="2 10">
        <text>(6R)-NADPHX = (6S)-NADPHX</text>
        <dbReference type="Rhea" id="RHEA:32227"/>
        <dbReference type="ChEBI" id="CHEBI:64076"/>
        <dbReference type="ChEBI" id="CHEBI:64077"/>
        <dbReference type="EC" id="5.1.99.6"/>
    </reaction>
</comment>
<comment type="similarity">
    <text evidence="10">Belongs to the NnrE/AIBP family.</text>
</comment>
<evidence type="ECO:0000259" key="11">
    <source>
        <dbReference type="PROSITE" id="PS51385"/>
    </source>
</evidence>
<keyword evidence="9 10" id="KW-0413">Isomerase</keyword>
<dbReference type="InterPro" id="IPR036652">
    <property type="entry name" value="YjeF_N_dom_sf"/>
</dbReference>
<keyword evidence="4 10" id="KW-0479">Metal-binding</keyword>
<dbReference type="RefSeq" id="WP_193500312.1">
    <property type="nucleotide sequence ID" value="NZ_JADCKC010000001.1"/>
</dbReference>
<dbReference type="HAMAP" id="MF_01966">
    <property type="entry name" value="NADHX_epimerase"/>
    <property type="match status" value="1"/>
</dbReference>
<evidence type="ECO:0000256" key="7">
    <source>
        <dbReference type="ARBA" id="ARBA00022958"/>
    </source>
</evidence>
<dbReference type="EC" id="5.1.99.6" evidence="3 10"/>
<feature type="binding site" evidence="10">
    <location>
        <begin position="129"/>
        <end position="135"/>
    </location>
    <ligand>
        <name>(6S)-NADPHX</name>
        <dbReference type="ChEBI" id="CHEBI:64076"/>
    </ligand>
</feature>
<evidence type="ECO:0000256" key="9">
    <source>
        <dbReference type="ARBA" id="ARBA00023235"/>
    </source>
</evidence>
<comment type="catalytic activity">
    <reaction evidence="1 10">
        <text>(6R)-NADHX = (6S)-NADHX</text>
        <dbReference type="Rhea" id="RHEA:32215"/>
        <dbReference type="ChEBI" id="CHEBI:64074"/>
        <dbReference type="ChEBI" id="CHEBI:64075"/>
        <dbReference type="EC" id="5.1.99.6"/>
    </reaction>
</comment>
<evidence type="ECO:0000313" key="13">
    <source>
        <dbReference type="Proteomes" id="UP000768567"/>
    </source>
</evidence>